<dbReference type="GO" id="GO:0030003">
    <property type="term" value="P:intracellular monoatomic cation homeostasis"/>
    <property type="evidence" value="ECO:0007669"/>
    <property type="project" value="TreeGrafter"/>
</dbReference>
<dbReference type="GO" id="GO:0071578">
    <property type="term" value="P:zinc ion import across plasma membrane"/>
    <property type="evidence" value="ECO:0007669"/>
    <property type="project" value="TreeGrafter"/>
</dbReference>
<dbReference type="InterPro" id="IPR003689">
    <property type="entry name" value="ZIP"/>
</dbReference>
<keyword evidence="3 6" id="KW-0812">Transmembrane</keyword>
<evidence type="ECO:0000256" key="1">
    <source>
        <dbReference type="ARBA" id="ARBA00004141"/>
    </source>
</evidence>
<feature type="transmembrane region" description="Helical" evidence="6">
    <location>
        <begin position="20"/>
        <end position="40"/>
    </location>
</feature>
<dbReference type="PANTHER" id="PTHR12191">
    <property type="entry name" value="SOLUTE CARRIER FAMILY 39"/>
    <property type="match status" value="1"/>
</dbReference>
<comment type="subcellular location">
    <subcellularLocation>
        <location evidence="1">Membrane</location>
        <topology evidence="1">Multi-pass membrane protein</topology>
    </subcellularLocation>
</comment>
<evidence type="ECO:0000256" key="6">
    <source>
        <dbReference type="SAM" id="Phobius"/>
    </source>
</evidence>
<evidence type="ECO:0000256" key="3">
    <source>
        <dbReference type="ARBA" id="ARBA00022692"/>
    </source>
</evidence>
<dbReference type="WBParaSite" id="PSAMB.scaffold10287size4194.g33182.t2">
    <property type="protein sequence ID" value="PSAMB.scaffold10287size4194.g33182.t2"/>
    <property type="gene ID" value="PSAMB.scaffold10287size4194.g33182"/>
</dbReference>
<dbReference type="Pfam" id="PF02535">
    <property type="entry name" value="Zip"/>
    <property type="match status" value="1"/>
</dbReference>
<proteinExistence type="inferred from homology"/>
<protein>
    <submittedName>
        <fullName evidence="8">Uncharacterized protein</fullName>
    </submittedName>
</protein>
<comment type="similarity">
    <text evidence="2">Belongs to the ZIP transporter (TC 2.A.5) family.</text>
</comment>
<accession>A0A914UHS8</accession>
<keyword evidence="4 6" id="KW-1133">Transmembrane helix</keyword>
<evidence type="ECO:0000256" key="4">
    <source>
        <dbReference type="ARBA" id="ARBA00022989"/>
    </source>
</evidence>
<dbReference type="GO" id="GO:0005385">
    <property type="term" value="F:zinc ion transmembrane transporter activity"/>
    <property type="evidence" value="ECO:0007669"/>
    <property type="project" value="TreeGrafter"/>
</dbReference>
<dbReference type="GO" id="GO:0005886">
    <property type="term" value="C:plasma membrane"/>
    <property type="evidence" value="ECO:0007669"/>
    <property type="project" value="TreeGrafter"/>
</dbReference>
<dbReference type="PANTHER" id="PTHR12191:SF37">
    <property type="entry name" value="ZINC TRANSPORTER FOI"/>
    <property type="match status" value="1"/>
</dbReference>
<reference evidence="8" key="1">
    <citation type="submission" date="2022-11" db="UniProtKB">
        <authorList>
            <consortium name="WormBaseParasite"/>
        </authorList>
    </citation>
    <scope>IDENTIFICATION</scope>
</reference>
<evidence type="ECO:0000256" key="2">
    <source>
        <dbReference type="ARBA" id="ARBA00006939"/>
    </source>
</evidence>
<organism evidence="7 8">
    <name type="scientific">Plectus sambesii</name>
    <dbReference type="NCBI Taxonomy" id="2011161"/>
    <lineage>
        <taxon>Eukaryota</taxon>
        <taxon>Metazoa</taxon>
        <taxon>Ecdysozoa</taxon>
        <taxon>Nematoda</taxon>
        <taxon>Chromadorea</taxon>
        <taxon>Plectida</taxon>
        <taxon>Plectina</taxon>
        <taxon>Plectoidea</taxon>
        <taxon>Plectidae</taxon>
        <taxon>Plectus</taxon>
    </lineage>
</organism>
<dbReference type="AlphaFoldDB" id="A0A914UHS8"/>
<name>A0A914UHS8_9BILA</name>
<sequence>GFGLVSTEPGANHDYILKSWVAIAGIYLFFFADKLLKIVLEMRKKHKLRKEGGANGHIEMKGHSAVTNGGIKSENFTTPLDLETNATAKAALLASHNENHDHDHHNGSIVAKLSGISGDRQAHGICAHDHDVQYKAGDSVIATVAWMIIFGDGLHNFIDGLSIGASFSESILGGISVSVAVLCEEFPHELGLSCFSI</sequence>
<keyword evidence="5 6" id="KW-0472">Membrane</keyword>
<evidence type="ECO:0000313" key="7">
    <source>
        <dbReference type="Proteomes" id="UP000887566"/>
    </source>
</evidence>
<dbReference type="GO" id="GO:0140410">
    <property type="term" value="F:monoatomic cation:bicarbonate symporter activity"/>
    <property type="evidence" value="ECO:0007669"/>
    <property type="project" value="TreeGrafter"/>
</dbReference>
<dbReference type="InterPro" id="IPR050799">
    <property type="entry name" value="ZIP_Transporter"/>
</dbReference>
<dbReference type="Proteomes" id="UP000887566">
    <property type="component" value="Unplaced"/>
</dbReference>
<evidence type="ECO:0000256" key="5">
    <source>
        <dbReference type="ARBA" id="ARBA00023136"/>
    </source>
</evidence>
<keyword evidence="7" id="KW-1185">Reference proteome</keyword>
<evidence type="ECO:0000313" key="8">
    <source>
        <dbReference type="WBParaSite" id="PSAMB.scaffold10287size4194.g33182.t2"/>
    </source>
</evidence>